<evidence type="ECO:0000313" key="2">
    <source>
        <dbReference type="Proteomes" id="UP000532936"/>
    </source>
</evidence>
<dbReference type="AlphaFoldDB" id="A0A7W6A7W4"/>
<organism evidence="1 2">
    <name type="scientific">Brevundimonas mediterranea</name>
    <dbReference type="NCBI Taxonomy" id="74329"/>
    <lineage>
        <taxon>Bacteria</taxon>
        <taxon>Pseudomonadati</taxon>
        <taxon>Pseudomonadota</taxon>
        <taxon>Alphaproteobacteria</taxon>
        <taxon>Caulobacterales</taxon>
        <taxon>Caulobacteraceae</taxon>
        <taxon>Brevundimonas</taxon>
    </lineage>
</organism>
<name>A0A7W6A7W4_9CAUL</name>
<dbReference type="EMBL" id="JACIDA010000003">
    <property type="protein sequence ID" value="MBB3873292.1"/>
    <property type="molecule type" value="Genomic_DNA"/>
</dbReference>
<dbReference type="RefSeq" id="WP_183197999.1">
    <property type="nucleotide sequence ID" value="NZ_JACIDA010000003.1"/>
</dbReference>
<protein>
    <submittedName>
        <fullName evidence="1">Uncharacterized protein</fullName>
    </submittedName>
</protein>
<comment type="caution">
    <text evidence="1">The sequence shown here is derived from an EMBL/GenBank/DDBJ whole genome shotgun (WGS) entry which is preliminary data.</text>
</comment>
<evidence type="ECO:0000313" key="1">
    <source>
        <dbReference type="EMBL" id="MBB3873292.1"/>
    </source>
</evidence>
<reference evidence="1 2" key="1">
    <citation type="submission" date="2020-08" db="EMBL/GenBank/DDBJ databases">
        <title>Genomic Encyclopedia of Type Strains, Phase IV (KMG-IV): sequencing the most valuable type-strain genomes for metagenomic binning, comparative biology and taxonomic classification.</title>
        <authorList>
            <person name="Goeker M."/>
        </authorList>
    </citation>
    <scope>NUCLEOTIDE SEQUENCE [LARGE SCALE GENOMIC DNA]</scope>
    <source>
        <strain evidence="1 2">DSM 14878</strain>
    </source>
</reference>
<proteinExistence type="predicted"/>
<accession>A0A7W6A7W4</accession>
<sequence length="149" mass="17205">MPIGPRPSRKLHKHRLNLRLSEESADFLRRYSAKSHCTISELAELIIREYRATEENYFTKSAAYFGFVNTSLSLLIAAKIFEPELAPTRPLTEIKEDITKGAAEMFGLQPPSPFRRFYPDGDERLWGLYNAFVAHHLKREDHLNSLNGR</sequence>
<gene>
    <name evidence="1" type="ORF">GGR11_002854</name>
</gene>
<dbReference type="Proteomes" id="UP000532936">
    <property type="component" value="Unassembled WGS sequence"/>
</dbReference>